<gene>
    <name evidence="1" type="ORF">BDR25DRAFT_343010</name>
</gene>
<comment type="caution">
    <text evidence="1">The sequence shown here is derived from an EMBL/GenBank/DDBJ whole genome shotgun (WGS) entry which is preliminary data.</text>
</comment>
<keyword evidence="2" id="KW-1185">Reference proteome</keyword>
<protein>
    <submittedName>
        <fullName evidence="1">Cytochrome P450</fullName>
    </submittedName>
</protein>
<accession>A0ACB6QUU0</accession>
<sequence>MKYRSHQRRAQQAAGALGDVHCTGARAGGGHPQTPAGGDWSRGETATQPRLSAASNTIQSWHTFFVSVTHDSFTREWVWLLALAVLHTSWRLWAFVIHPRLRPRAIAEVPYMIPFLGHTLAMFKDTASLVRHGICYFGGSYEPFSIRLLGERIYVVSSPDDAATVYKDSTSFSWDAYMDRLLKAFGLSEKAREISWAKPSLVNQNDHMKTINPQFKSLVHLIEHIYKIQLLPGEQLDLLRHSILSMLDKNLTWANLNQRYVLEFGIEYRRISVKTLCAFLITDSTTRGMFGDLMFEYEPNLYNHMRTFNDDSWACVFNVPKIFTPRLNRARNILCSAMRRYIRTPKELRKGGAWSVRAIIEAVDCFGMDEDSQVAMLFMIWWAAHSNTINACFWLLCNVAYNETLVDALLKETSPAFRGTAIDIPYLMHDCPLLDSAYLEVLRLVNGAFSIRKVQQDTEVSGRVLRAGNTLVIPYRELHSNPNVWGESTTRFDPERFLQQPKLAAHPSYRPFGGGVSYCPGRNLAKAEVCGFVAAFINRFQISVPLGSTGEPQAFPLLDTTKPSTGITGCMPDMDLYLDIKPRV</sequence>
<evidence type="ECO:0000313" key="1">
    <source>
        <dbReference type="EMBL" id="KAF2470763.1"/>
    </source>
</evidence>
<reference evidence="1" key="1">
    <citation type="journal article" date="2020" name="Stud. Mycol.">
        <title>101 Dothideomycetes genomes: a test case for predicting lifestyles and emergence of pathogens.</title>
        <authorList>
            <person name="Haridas S."/>
            <person name="Albert R."/>
            <person name="Binder M."/>
            <person name="Bloem J."/>
            <person name="Labutti K."/>
            <person name="Salamov A."/>
            <person name="Andreopoulos B."/>
            <person name="Baker S."/>
            <person name="Barry K."/>
            <person name="Bills G."/>
            <person name="Bluhm B."/>
            <person name="Cannon C."/>
            <person name="Castanera R."/>
            <person name="Culley D."/>
            <person name="Daum C."/>
            <person name="Ezra D."/>
            <person name="Gonzalez J."/>
            <person name="Henrissat B."/>
            <person name="Kuo A."/>
            <person name="Liang C."/>
            <person name="Lipzen A."/>
            <person name="Lutzoni F."/>
            <person name="Magnuson J."/>
            <person name="Mondo S."/>
            <person name="Nolan M."/>
            <person name="Ohm R."/>
            <person name="Pangilinan J."/>
            <person name="Park H.-J."/>
            <person name="Ramirez L."/>
            <person name="Alfaro M."/>
            <person name="Sun H."/>
            <person name="Tritt A."/>
            <person name="Yoshinaga Y."/>
            <person name="Zwiers L.-H."/>
            <person name="Turgeon B."/>
            <person name="Goodwin S."/>
            <person name="Spatafora J."/>
            <person name="Crous P."/>
            <person name="Grigoriev I."/>
        </authorList>
    </citation>
    <scope>NUCLEOTIDE SEQUENCE</scope>
    <source>
        <strain evidence="1">ATCC 200398</strain>
    </source>
</reference>
<dbReference type="EMBL" id="MU003507">
    <property type="protein sequence ID" value="KAF2470763.1"/>
    <property type="molecule type" value="Genomic_DNA"/>
</dbReference>
<proteinExistence type="predicted"/>
<evidence type="ECO:0000313" key="2">
    <source>
        <dbReference type="Proteomes" id="UP000799755"/>
    </source>
</evidence>
<name>A0ACB6QUU0_9PLEO</name>
<organism evidence="1 2">
    <name type="scientific">Lindgomyces ingoldianus</name>
    <dbReference type="NCBI Taxonomy" id="673940"/>
    <lineage>
        <taxon>Eukaryota</taxon>
        <taxon>Fungi</taxon>
        <taxon>Dikarya</taxon>
        <taxon>Ascomycota</taxon>
        <taxon>Pezizomycotina</taxon>
        <taxon>Dothideomycetes</taxon>
        <taxon>Pleosporomycetidae</taxon>
        <taxon>Pleosporales</taxon>
        <taxon>Lindgomycetaceae</taxon>
        <taxon>Lindgomyces</taxon>
    </lineage>
</organism>
<dbReference type="Proteomes" id="UP000799755">
    <property type="component" value="Unassembled WGS sequence"/>
</dbReference>